<dbReference type="Gene3D" id="3.80.10.10">
    <property type="entry name" value="Ribonuclease Inhibitor"/>
    <property type="match status" value="1"/>
</dbReference>
<dbReference type="SUPFAM" id="SSF81383">
    <property type="entry name" value="F-box domain"/>
    <property type="match status" value="1"/>
</dbReference>
<proteinExistence type="predicted"/>
<keyword evidence="3" id="KW-1185">Reference proteome</keyword>
<comment type="caution">
    <text evidence="2">The sequence shown here is derived from an EMBL/GenBank/DDBJ whole genome shotgun (WGS) entry which is preliminary data.</text>
</comment>
<evidence type="ECO:0000313" key="3">
    <source>
        <dbReference type="Proteomes" id="UP000825729"/>
    </source>
</evidence>
<reference evidence="2 3" key="1">
    <citation type="submission" date="2021-07" db="EMBL/GenBank/DDBJ databases">
        <title>The Aristolochia fimbriata genome: insights into angiosperm evolution, floral development and chemical biosynthesis.</title>
        <authorList>
            <person name="Jiao Y."/>
        </authorList>
    </citation>
    <scope>NUCLEOTIDE SEQUENCE [LARGE SCALE GENOMIC DNA]</scope>
    <source>
        <strain evidence="2">IBCAS-2021</strain>
        <tissue evidence="2">Leaf</tissue>
    </source>
</reference>
<feature type="domain" description="F-box" evidence="1">
    <location>
        <begin position="36"/>
        <end position="75"/>
    </location>
</feature>
<dbReference type="InterPro" id="IPR032675">
    <property type="entry name" value="LRR_dom_sf"/>
</dbReference>
<dbReference type="Pfam" id="PF00646">
    <property type="entry name" value="F-box"/>
    <property type="match status" value="1"/>
</dbReference>
<dbReference type="PANTHER" id="PTHR38926">
    <property type="entry name" value="F-BOX DOMAIN CONTAINING PROTEIN, EXPRESSED"/>
    <property type="match status" value="1"/>
</dbReference>
<evidence type="ECO:0000259" key="1">
    <source>
        <dbReference type="Pfam" id="PF00646"/>
    </source>
</evidence>
<gene>
    <name evidence="2" type="ORF">H6P81_019783</name>
</gene>
<dbReference type="Gene3D" id="1.20.1280.50">
    <property type="match status" value="1"/>
</dbReference>
<name>A0AAV7DTN5_ARIFI</name>
<dbReference type="EMBL" id="JAINDJ010000008">
    <property type="protein sequence ID" value="KAG9439618.1"/>
    <property type="molecule type" value="Genomic_DNA"/>
</dbReference>
<dbReference type="PANTHER" id="PTHR38926:SF5">
    <property type="entry name" value="F-BOX AND LEUCINE-RICH REPEAT PROTEIN 6"/>
    <property type="match status" value="1"/>
</dbReference>
<dbReference type="InterPro" id="IPR036047">
    <property type="entry name" value="F-box-like_dom_sf"/>
</dbReference>
<organism evidence="2 3">
    <name type="scientific">Aristolochia fimbriata</name>
    <name type="common">White veined hardy Dutchman's pipe vine</name>
    <dbReference type="NCBI Taxonomy" id="158543"/>
    <lineage>
        <taxon>Eukaryota</taxon>
        <taxon>Viridiplantae</taxon>
        <taxon>Streptophyta</taxon>
        <taxon>Embryophyta</taxon>
        <taxon>Tracheophyta</taxon>
        <taxon>Spermatophyta</taxon>
        <taxon>Magnoliopsida</taxon>
        <taxon>Magnoliidae</taxon>
        <taxon>Piperales</taxon>
        <taxon>Aristolochiaceae</taxon>
        <taxon>Aristolochia</taxon>
    </lineage>
</organism>
<accession>A0AAV7DTN5</accession>
<dbReference type="Proteomes" id="UP000825729">
    <property type="component" value="Unassembled WGS sequence"/>
</dbReference>
<sequence>MASAGGKRNRPWEESYSVNDDDDDARDIIETKWKNLMPELLQMIFEKVGLEERILSLPFVCKSWHKVLGSPQCWKSLNFQQLSRFHRRDRPNFIVRFTRTYHLNRPFSFSGLLKLLASLGGSAVQELVFSKADEIAADALAYTAKMCPGLKTLALPLLEDDDKRLPIIISKWKDLECFHMADIPWRFVKVLEQLGASCNTLVEFKAEAKISYREATAIIHFFPEIRRLCFYDSCFFKEHLLKLHQGCEELLLLDFKSVGKRNDRSNYSLSHSLWRSIRMVVQLPHRGTPYRNNKC</sequence>
<protein>
    <recommendedName>
        <fullName evidence="1">F-box domain-containing protein</fullName>
    </recommendedName>
</protein>
<dbReference type="AlphaFoldDB" id="A0AAV7DTN5"/>
<evidence type="ECO:0000313" key="2">
    <source>
        <dbReference type="EMBL" id="KAG9439618.1"/>
    </source>
</evidence>
<dbReference type="InterPro" id="IPR001810">
    <property type="entry name" value="F-box_dom"/>
</dbReference>